<sequence length="77" mass="8682">MRVAKLDLRVLRMATPVGRAHPKRLYWGKGVGEKTASNKAAIFRVTQTNRFPSPPGQHLCSRCDRVGGHNRLEDGKW</sequence>
<dbReference type="AlphaFoldDB" id="A0AAV4ND05"/>
<name>A0AAV4ND05_CAEEX</name>
<dbReference type="EMBL" id="BPLR01003217">
    <property type="protein sequence ID" value="GIX82249.1"/>
    <property type="molecule type" value="Genomic_DNA"/>
</dbReference>
<dbReference type="Proteomes" id="UP001054945">
    <property type="component" value="Unassembled WGS sequence"/>
</dbReference>
<evidence type="ECO:0000313" key="1">
    <source>
        <dbReference type="EMBL" id="GIX82249.1"/>
    </source>
</evidence>
<comment type="caution">
    <text evidence="1">The sequence shown here is derived from an EMBL/GenBank/DDBJ whole genome shotgun (WGS) entry which is preliminary data.</text>
</comment>
<organism evidence="1 2">
    <name type="scientific">Caerostris extrusa</name>
    <name type="common">Bark spider</name>
    <name type="synonym">Caerostris bankana</name>
    <dbReference type="NCBI Taxonomy" id="172846"/>
    <lineage>
        <taxon>Eukaryota</taxon>
        <taxon>Metazoa</taxon>
        <taxon>Ecdysozoa</taxon>
        <taxon>Arthropoda</taxon>
        <taxon>Chelicerata</taxon>
        <taxon>Arachnida</taxon>
        <taxon>Araneae</taxon>
        <taxon>Araneomorphae</taxon>
        <taxon>Entelegynae</taxon>
        <taxon>Araneoidea</taxon>
        <taxon>Araneidae</taxon>
        <taxon>Caerostris</taxon>
    </lineage>
</organism>
<gene>
    <name evidence="1" type="ORF">CEXT_678961</name>
</gene>
<keyword evidence="2" id="KW-1185">Reference proteome</keyword>
<proteinExistence type="predicted"/>
<protein>
    <submittedName>
        <fullName evidence="1">Uncharacterized protein</fullName>
    </submittedName>
</protein>
<reference evidence="1 2" key="1">
    <citation type="submission" date="2021-06" db="EMBL/GenBank/DDBJ databases">
        <title>Caerostris extrusa draft genome.</title>
        <authorList>
            <person name="Kono N."/>
            <person name="Arakawa K."/>
        </authorList>
    </citation>
    <scope>NUCLEOTIDE SEQUENCE [LARGE SCALE GENOMIC DNA]</scope>
</reference>
<accession>A0AAV4ND05</accession>
<evidence type="ECO:0000313" key="2">
    <source>
        <dbReference type="Proteomes" id="UP001054945"/>
    </source>
</evidence>